<proteinExistence type="predicted"/>
<protein>
    <submittedName>
        <fullName evidence="1">Uncharacterized protein</fullName>
    </submittedName>
</protein>
<organism evidence="1">
    <name type="scientific">uncultured marine virus</name>
    <dbReference type="NCBI Taxonomy" id="186617"/>
    <lineage>
        <taxon>Viruses</taxon>
        <taxon>environmental samples</taxon>
    </lineage>
</organism>
<accession>A0A0F7LAJ2</accession>
<reference evidence="1" key="2">
    <citation type="submission" date="2015-03" db="EMBL/GenBank/DDBJ databases">
        <authorList>
            <person name="Chow C.-E.T."/>
            <person name="Winget D.M."/>
            <person name="White R.A.III."/>
            <person name="Hallam S.J."/>
            <person name="Suttle C.A."/>
        </authorList>
    </citation>
    <scope>NUCLEOTIDE SEQUENCE</scope>
    <source>
        <strain evidence="1">Oxic1_6</strain>
    </source>
</reference>
<name>A0A0F7LAJ2_9VIRU</name>
<sequence>MKRHIPGEGLVLRASRPAPVLGESAGNREKMEIMTGYLHETSKGNLSLAECREQARGCALRADARGKR</sequence>
<evidence type="ECO:0000313" key="1">
    <source>
        <dbReference type="EMBL" id="AKH48136.1"/>
    </source>
</evidence>
<reference evidence="1" key="1">
    <citation type="journal article" date="2015" name="Front. Microbiol.">
        <title>Combining genomic sequencing methods to explore viral diversity and reveal potential virus-host interactions.</title>
        <authorList>
            <person name="Chow C.E."/>
            <person name="Winget D.M."/>
            <person name="White R.A.III."/>
            <person name="Hallam S.J."/>
            <person name="Suttle C.A."/>
        </authorList>
    </citation>
    <scope>NUCLEOTIDE SEQUENCE</scope>
    <source>
        <strain evidence="1">Oxic1_6</strain>
    </source>
</reference>
<dbReference type="EMBL" id="KR029601">
    <property type="protein sequence ID" value="AKH48136.1"/>
    <property type="molecule type" value="Genomic_DNA"/>
</dbReference>